<protein>
    <submittedName>
        <fullName evidence="2">Uncharacterized protein</fullName>
    </submittedName>
</protein>
<keyword evidence="1" id="KW-0472">Membrane</keyword>
<feature type="transmembrane region" description="Helical" evidence="1">
    <location>
        <begin position="25"/>
        <end position="44"/>
    </location>
</feature>
<dbReference type="AlphaFoldDB" id="A0AAU8DRY2"/>
<evidence type="ECO:0000313" key="2">
    <source>
        <dbReference type="EMBL" id="XCG64113.1"/>
    </source>
</evidence>
<sequence>MNIASTPADAIVPESGGFWSGSTPWWGTVGIALLATGTALFVMFRNNRAAKQREKDKRAADDRRADRVTAATVRSVCDVFIRAYREYYDIWGAASDPDNKIPPDYVADLRTTAKASANALSIELMRAQVILNSDQLIALGSEIEVQERELMQKMDMYERGLAFRLPLPGSTDVLFAGLVDALRNYLDASLLVTRD</sequence>
<name>A0AAU8DRY2_9ACTN</name>
<dbReference type="RefSeq" id="WP_353649726.1">
    <property type="nucleotide sequence ID" value="NZ_CP159218.1"/>
</dbReference>
<proteinExistence type="predicted"/>
<gene>
    <name evidence="2" type="ORF">ABLG96_01845</name>
</gene>
<evidence type="ECO:0000256" key="1">
    <source>
        <dbReference type="SAM" id="Phobius"/>
    </source>
</evidence>
<accession>A0AAU8DRY2</accession>
<organism evidence="2">
    <name type="scientific">Nakamurella sp. A5-74</name>
    <dbReference type="NCBI Taxonomy" id="3158264"/>
    <lineage>
        <taxon>Bacteria</taxon>
        <taxon>Bacillati</taxon>
        <taxon>Actinomycetota</taxon>
        <taxon>Actinomycetes</taxon>
        <taxon>Nakamurellales</taxon>
        <taxon>Nakamurellaceae</taxon>
        <taxon>Nakamurella</taxon>
    </lineage>
</organism>
<keyword evidence="1" id="KW-0812">Transmembrane</keyword>
<keyword evidence="1" id="KW-1133">Transmembrane helix</keyword>
<dbReference type="EMBL" id="CP159218">
    <property type="protein sequence ID" value="XCG64113.1"/>
    <property type="molecule type" value="Genomic_DNA"/>
</dbReference>
<reference evidence="2" key="1">
    <citation type="submission" date="2024-05" db="EMBL/GenBank/DDBJ databases">
        <authorList>
            <person name="Cai S.Y."/>
            <person name="Jin L.M."/>
            <person name="Li H.R."/>
        </authorList>
    </citation>
    <scope>NUCLEOTIDE SEQUENCE</scope>
    <source>
        <strain evidence="2">A5-74</strain>
    </source>
</reference>